<sequence>MDLFRLLLPVLACLASASVTPAVATSLDNELINQLSARSPLQEAKISPSGDYLAFAVVDNDERTIKVVATKDMHFVGGVRLGGTKEFGSFYWANDERIVAKVVEKLGWQEEPVYYGELFAFNRDGKKGKMIYGYSAGEKQTGSHIKRTQSTYGWASFIDALPNDSQHILIGSQLMSSDQGTFAQVMKLDIYRGLERSMNLMAPVPDAEFLLRPDQSIGAAYGSDKNAKSQVYLHQEGKEPWKPLATGDITPLGFDNSGKGLYVLRGDDGGPLGLYKYELDQGNYKKLYVDPVSSVTNVLTSLNDHLVYGLEVEDGLPSYLIINGQHQEAKTFKDLLATFPGTELTITSSTPDGSQYVLLTETDTDPGSLYLFDQKKRSVTQLFSFYATLDRKALMPSEPFSFKASDGLMLHGYYTPPRPDRAGKHHKLVVLVHGGPHGVRDHWAFDRDVHILSQHGYAVLRVNYRGSGGYGAAFVEAGYRHWGDLIQRDIAEAVDWAIREKDIAKDKVCIMGGSFGGYSAVMSAIIYPDKYRCAVANAGVYDLPLMKEEGDVPEYYNGEAYLDQALGEDEAQLLAMSPAAQVGRLKVPLLLTHGTQDKRAPIEQYEALATALKAAHKPFESLVLDKEGHGFRDPEHRALYYRTVLNFLGQQLGD</sequence>
<dbReference type="Gene3D" id="3.40.50.1820">
    <property type="entry name" value="alpha/beta hydrolase"/>
    <property type="match status" value="1"/>
</dbReference>
<dbReference type="AlphaFoldDB" id="A0A3N1NTS0"/>
<evidence type="ECO:0000256" key="2">
    <source>
        <dbReference type="SAM" id="SignalP"/>
    </source>
</evidence>
<dbReference type="PANTHER" id="PTHR42776:SF27">
    <property type="entry name" value="DIPEPTIDYL PEPTIDASE FAMILY MEMBER 6"/>
    <property type="match status" value="1"/>
</dbReference>
<feature type="signal peptide" evidence="2">
    <location>
        <begin position="1"/>
        <end position="24"/>
    </location>
</feature>
<reference evidence="4 5" key="1">
    <citation type="submission" date="2018-11" db="EMBL/GenBank/DDBJ databases">
        <title>Genomic Encyclopedia of Type Strains, Phase IV (KMG-IV): sequencing the most valuable type-strain genomes for metagenomic binning, comparative biology and taxonomic classification.</title>
        <authorList>
            <person name="Goeker M."/>
        </authorList>
    </citation>
    <scope>NUCLEOTIDE SEQUENCE [LARGE SCALE GENOMIC DNA]</scope>
    <source>
        <strain evidence="4 5">DSM 21945</strain>
    </source>
</reference>
<dbReference type="Proteomes" id="UP000268033">
    <property type="component" value="Unassembled WGS sequence"/>
</dbReference>
<evidence type="ECO:0000256" key="1">
    <source>
        <dbReference type="ARBA" id="ARBA00022801"/>
    </source>
</evidence>
<dbReference type="Pfam" id="PF00326">
    <property type="entry name" value="Peptidase_S9"/>
    <property type="match status" value="1"/>
</dbReference>
<evidence type="ECO:0000313" key="5">
    <source>
        <dbReference type="Proteomes" id="UP000268033"/>
    </source>
</evidence>
<keyword evidence="2" id="KW-0732">Signal</keyword>
<dbReference type="GO" id="GO:0006508">
    <property type="term" value="P:proteolysis"/>
    <property type="evidence" value="ECO:0007669"/>
    <property type="project" value="InterPro"/>
</dbReference>
<accession>A0A3N1NTS0</accession>
<comment type="caution">
    <text evidence="4">The sequence shown here is derived from an EMBL/GenBank/DDBJ whole genome shotgun (WGS) entry which is preliminary data.</text>
</comment>
<dbReference type="PANTHER" id="PTHR42776">
    <property type="entry name" value="SERINE PEPTIDASE S9 FAMILY MEMBER"/>
    <property type="match status" value="1"/>
</dbReference>
<evidence type="ECO:0000259" key="3">
    <source>
        <dbReference type="Pfam" id="PF00326"/>
    </source>
</evidence>
<keyword evidence="1" id="KW-0378">Hydrolase</keyword>
<protein>
    <submittedName>
        <fullName evidence="4">Dipeptidyl aminopeptidase/acylaminoacyl peptidase</fullName>
    </submittedName>
</protein>
<dbReference type="GO" id="GO:0004177">
    <property type="term" value="F:aminopeptidase activity"/>
    <property type="evidence" value="ECO:0007669"/>
    <property type="project" value="UniProtKB-KW"/>
</dbReference>
<dbReference type="RefSeq" id="WP_123422707.1">
    <property type="nucleotide sequence ID" value="NZ_JBLXEP010000008.1"/>
</dbReference>
<keyword evidence="4" id="KW-0645">Protease</keyword>
<feature type="chain" id="PRO_5018241885" evidence="2">
    <location>
        <begin position="25"/>
        <end position="654"/>
    </location>
</feature>
<dbReference type="InterPro" id="IPR029058">
    <property type="entry name" value="AB_hydrolase_fold"/>
</dbReference>
<keyword evidence="5" id="KW-1185">Reference proteome</keyword>
<name>A0A3N1NTS0_9GAMM</name>
<dbReference type="EMBL" id="RJUL01000015">
    <property type="protein sequence ID" value="ROQ18841.1"/>
    <property type="molecule type" value="Genomic_DNA"/>
</dbReference>
<evidence type="ECO:0000313" key="4">
    <source>
        <dbReference type="EMBL" id="ROQ18841.1"/>
    </source>
</evidence>
<proteinExistence type="predicted"/>
<dbReference type="GO" id="GO:0004252">
    <property type="term" value="F:serine-type endopeptidase activity"/>
    <property type="evidence" value="ECO:0007669"/>
    <property type="project" value="TreeGrafter"/>
</dbReference>
<dbReference type="SUPFAM" id="SSF53474">
    <property type="entry name" value="alpha/beta-Hydrolases"/>
    <property type="match status" value="1"/>
</dbReference>
<organism evidence="4 5">
    <name type="scientific">Gallaecimonas pentaromativorans</name>
    <dbReference type="NCBI Taxonomy" id="584787"/>
    <lineage>
        <taxon>Bacteria</taxon>
        <taxon>Pseudomonadati</taxon>
        <taxon>Pseudomonadota</taxon>
        <taxon>Gammaproteobacteria</taxon>
        <taxon>Enterobacterales</taxon>
        <taxon>Gallaecimonadaceae</taxon>
        <taxon>Gallaecimonas</taxon>
    </lineage>
</organism>
<gene>
    <name evidence="4" type="ORF">EDC28_11530</name>
</gene>
<feature type="domain" description="Peptidase S9 prolyl oligopeptidase catalytic" evidence="3">
    <location>
        <begin position="443"/>
        <end position="653"/>
    </location>
</feature>
<keyword evidence="4" id="KW-0031">Aminopeptidase</keyword>
<dbReference type="InterPro" id="IPR001375">
    <property type="entry name" value="Peptidase_S9_cat"/>
</dbReference>
<dbReference type="SUPFAM" id="SSF82171">
    <property type="entry name" value="DPP6 N-terminal domain-like"/>
    <property type="match status" value="1"/>
</dbReference>